<sequence>EQRRCTPGRARRRRRPHHDGAGGAPERAVARTPDPAAGRGHRGRLQRRDGHRPRGRGPGVQCRARLHRRRGEAGGRGAQPPAAVHRADGDRPGRAAGGPGPGARTGHRGRLPAGRLLRPRRRRGVRGVRRPRGQGWLVLPHADGRDRAERRPQARHGAGAHRRRDRRADGAGLGPGQPGRARRRAGRRRRRPDGPGHPRLAGQQGLGQADDVRATGPSRAGCLRDRRRGHGRREPARRGPGGHGRVPGEAAAGLERL</sequence>
<gene>
    <name evidence="2" type="ORF">AVDCRST_MAG52-3152</name>
</gene>
<feature type="non-terminal residue" evidence="2">
    <location>
        <position position="257"/>
    </location>
</feature>
<dbReference type="EC" id="4.2.1.17" evidence="2"/>
<reference evidence="2" key="1">
    <citation type="submission" date="2020-02" db="EMBL/GenBank/DDBJ databases">
        <authorList>
            <person name="Meier V. D."/>
        </authorList>
    </citation>
    <scope>NUCLEOTIDE SEQUENCE</scope>
    <source>
        <strain evidence="2">AVDCRST_MAG52</strain>
    </source>
</reference>
<feature type="compositionally biased region" description="Basic residues" evidence="1">
    <location>
        <begin position="39"/>
        <end position="55"/>
    </location>
</feature>
<name>A0A6J4J6S5_9ACTN</name>
<organism evidence="2">
    <name type="scientific">uncultured Blastococcus sp</name>
    <dbReference type="NCBI Taxonomy" id="217144"/>
    <lineage>
        <taxon>Bacteria</taxon>
        <taxon>Bacillati</taxon>
        <taxon>Actinomycetota</taxon>
        <taxon>Actinomycetes</taxon>
        <taxon>Geodermatophilales</taxon>
        <taxon>Geodermatophilaceae</taxon>
        <taxon>Blastococcus</taxon>
        <taxon>environmental samples</taxon>
    </lineage>
</organism>
<keyword evidence="2" id="KW-0456">Lyase</keyword>
<feature type="compositionally biased region" description="Basic residues" evidence="1">
    <location>
        <begin position="180"/>
        <end position="191"/>
    </location>
</feature>
<dbReference type="EMBL" id="CADCTN010000218">
    <property type="protein sequence ID" value="CAA9269943.1"/>
    <property type="molecule type" value="Genomic_DNA"/>
</dbReference>
<evidence type="ECO:0000313" key="2">
    <source>
        <dbReference type="EMBL" id="CAA9269943.1"/>
    </source>
</evidence>
<dbReference type="AlphaFoldDB" id="A0A6J4J6S5"/>
<proteinExistence type="predicted"/>
<feature type="region of interest" description="Disordered" evidence="1">
    <location>
        <begin position="1"/>
        <end position="257"/>
    </location>
</feature>
<dbReference type="GO" id="GO:0004300">
    <property type="term" value="F:enoyl-CoA hydratase activity"/>
    <property type="evidence" value="ECO:0007669"/>
    <property type="project" value="UniProtKB-EC"/>
</dbReference>
<accession>A0A6J4J6S5</accession>
<evidence type="ECO:0000256" key="1">
    <source>
        <dbReference type="SAM" id="MobiDB-lite"/>
    </source>
</evidence>
<feature type="compositionally biased region" description="Basic and acidic residues" evidence="1">
    <location>
        <begin position="142"/>
        <end position="152"/>
    </location>
</feature>
<feature type="non-terminal residue" evidence="2">
    <location>
        <position position="1"/>
    </location>
</feature>
<feature type="compositionally biased region" description="Basic residues" evidence="1">
    <location>
        <begin position="117"/>
        <end position="132"/>
    </location>
</feature>
<protein>
    <submittedName>
        <fullName evidence="2">Enoyl-CoA hydratase</fullName>
        <ecNumber evidence="2">4.2.1.17</ecNumber>
    </submittedName>
</protein>